<evidence type="ECO:0000256" key="1">
    <source>
        <dbReference type="ARBA" id="ARBA00009013"/>
    </source>
</evidence>
<dbReference type="Gene3D" id="3.30.750.24">
    <property type="entry name" value="STAS domain"/>
    <property type="match status" value="1"/>
</dbReference>
<feature type="domain" description="STAS" evidence="3">
    <location>
        <begin position="9"/>
        <end position="120"/>
    </location>
</feature>
<comment type="caution">
    <text evidence="4">The sequence shown here is derived from an EMBL/GenBank/DDBJ whole genome shotgun (WGS) entry which is preliminary data.</text>
</comment>
<accession>A0A4R1I0V5</accession>
<evidence type="ECO:0000256" key="2">
    <source>
        <dbReference type="RuleBase" id="RU003749"/>
    </source>
</evidence>
<evidence type="ECO:0000313" key="4">
    <source>
        <dbReference type="EMBL" id="TCK26850.1"/>
    </source>
</evidence>
<reference evidence="4 5" key="1">
    <citation type="submission" date="2019-03" db="EMBL/GenBank/DDBJ databases">
        <title>Sequencing the genomes of 1000 actinobacteria strains.</title>
        <authorList>
            <person name="Klenk H.-P."/>
        </authorList>
    </citation>
    <scope>NUCLEOTIDE SEQUENCE [LARGE SCALE GENOMIC DNA]</scope>
    <source>
        <strain evidence="4 5">DSM 44969</strain>
    </source>
</reference>
<keyword evidence="5" id="KW-1185">Reference proteome</keyword>
<name>A0A4R1I0V5_PSEEN</name>
<dbReference type="Pfam" id="PF01740">
    <property type="entry name" value="STAS"/>
    <property type="match status" value="1"/>
</dbReference>
<dbReference type="CDD" id="cd07043">
    <property type="entry name" value="STAS_anti-anti-sigma_factors"/>
    <property type="match status" value="1"/>
</dbReference>
<dbReference type="InterPro" id="IPR036513">
    <property type="entry name" value="STAS_dom_sf"/>
</dbReference>
<evidence type="ECO:0000259" key="3">
    <source>
        <dbReference type="PROSITE" id="PS50801"/>
    </source>
</evidence>
<dbReference type="GO" id="GO:0043856">
    <property type="term" value="F:anti-sigma factor antagonist activity"/>
    <property type="evidence" value="ECO:0007669"/>
    <property type="project" value="InterPro"/>
</dbReference>
<comment type="similarity">
    <text evidence="1 2">Belongs to the anti-sigma-factor antagonist family.</text>
</comment>
<protein>
    <recommendedName>
        <fullName evidence="2">Anti-sigma factor antagonist</fullName>
    </recommendedName>
</protein>
<dbReference type="OrthoDB" id="3393696at2"/>
<evidence type="ECO:0000313" key="5">
    <source>
        <dbReference type="Proteomes" id="UP000295560"/>
    </source>
</evidence>
<gene>
    <name evidence="4" type="ORF">EV378_2695</name>
</gene>
<dbReference type="InterPro" id="IPR002645">
    <property type="entry name" value="STAS_dom"/>
</dbReference>
<dbReference type="NCBIfam" id="TIGR00377">
    <property type="entry name" value="ant_ant_sig"/>
    <property type="match status" value="1"/>
</dbReference>
<dbReference type="RefSeq" id="WP_132424704.1">
    <property type="nucleotide sequence ID" value="NZ_SMFZ01000001.1"/>
</dbReference>
<dbReference type="EMBL" id="SMFZ01000001">
    <property type="protein sequence ID" value="TCK26850.1"/>
    <property type="molecule type" value="Genomic_DNA"/>
</dbReference>
<organism evidence="4 5">
    <name type="scientific">Pseudonocardia endophytica</name>
    <dbReference type="NCBI Taxonomy" id="401976"/>
    <lineage>
        <taxon>Bacteria</taxon>
        <taxon>Bacillati</taxon>
        <taxon>Actinomycetota</taxon>
        <taxon>Actinomycetes</taxon>
        <taxon>Pseudonocardiales</taxon>
        <taxon>Pseudonocardiaceae</taxon>
        <taxon>Pseudonocardia</taxon>
    </lineage>
</organism>
<dbReference type="Proteomes" id="UP000295560">
    <property type="component" value="Unassembled WGS sequence"/>
</dbReference>
<dbReference type="SUPFAM" id="SSF52091">
    <property type="entry name" value="SpoIIaa-like"/>
    <property type="match status" value="1"/>
</dbReference>
<proteinExistence type="inferred from homology"/>
<dbReference type="AlphaFoldDB" id="A0A4R1I0V5"/>
<dbReference type="InterPro" id="IPR003658">
    <property type="entry name" value="Anti-sigma_ant"/>
</dbReference>
<dbReference type="PROSITE" id="PS50801">
    <property type="entry name" value="STAS"/>
    <property type="match status" value="1"/>
</dbReference>
<sequence length="124" mass="12710">MAAESAAHLDVGVDVRLGAVVVTVAGEVDPTTVDRLEAAIAAVLGRDDGRPLVVDLVAVEFLGSVGVATLLDAVGRFARAEVGLCFVVGTNRAVVRPLRISGIVTRVDTCTSVSEALDALDDPD</sequence>